<evidence type="ECO:0000256" key="1">
    <source>
        <dbReference type="SAM" id="Coils"/>
    </source>
</evidence>
<dbReference type="EMBL" id="LNXT01000001">
    <property type="protein sequence ID" value="KTC76159.1"/>
    <property type="molecule type" value="Genomic_DNA"/>
</dbReference>
<evidence type="ECO:0000313" key="5">
    <source>
        <dbReference type="Proteomes" id="UP000054735"/>
    </source>
</evidence>
<dbReference type="OrthoDB" id="5646270at2"/>
<accession>A0A378IAF2</accession>
<reference evidence="3 5" key="1">
    <citation type="submission" date="2015-11" db="EMBL/GenBank/DDBJ databases">
        <title>Genomic analysis of 38 Legionella species identifies large and diverse effector repertoires.</title>
        <authorList>
            <person name="Burstein D."/>
            <person name="Amaro F."/>
            <person name="Zusman T."/>
            <person name="Lifshitz Z."/>
            <person name="Cohen O."/>
            <person name="Gilbert J.A."/>
            <person name="Pupko T."/>
            <person name="Shuman H.A."/>
            <person name="Segal G."/>
        </authorList>
    </citation>
    <scope>NUCLEOTIDE SEQUENCE [LARGE SCALE GENOMIC DNA]</scope>
    <source>
        <strain evidence="3 5">CDC#1407-AL-14</strain>
    </source>
</reference>
<name>A0A378IAF2_9GAMM</name>
<dbReference type="RefSeq" id="WP_058522339.1">
    <property type="nucleotide sequence ID" value="NZ_CAAAHV010000031.1"/>
</dbReference>
<evidence type="ECO:0008006" key="7">
    <source>
        <dbReference type="Google" id="ProtNLM"/>
    </source>
</evidence>
<feature type="coiled-coil region" evidence="1">
    <location>
        <begin position="68"/>
        <end position="95"/>
    </location>
</feature>
<dbReference type="Proteomes" id="UP000255066">
    <property type="component" value="Unassembled WGS sequence"/>
</dbReference>
<keyword evidence="1" id="KW-0175">Coiled coil</keyword>
<proteinExistence type="predicted"/>
<dbReference type="AlphaFoldDB" id="A0A378IAF2"/>
<evidence type="ECO:0000313" key="6">
    <source>
        <dbReference type="Proteomes" id="UP000255066"/>
    </source>
</evidence>
<reference evidence="4 6" key="2">
    <citation type="submission" date="2018-06" db="EMBL/GenBank/DDBJ databases">
        <authorList>
            <consortium name="Pathogen Informatics"/>
            <person name="Doyle S."/>
        </authorList>
    </citation>
    <scope>NUCLEOTIDE SEQUENCE [LARGE SCALE GENOMIC DNA]</scope>
    <source>
        <strain evidence="4 6">NCTC12437</strain>
    </source>
</reference>
<keyword evidence="2" id="KW-1133">Transmembrane helix</keyword>
<evidence type="ECO:0000313" key="3">
    <source>
        <dbReference type="EMBL" id="KTC76159.1"/>
    </source>
</evidence>
<organism evidence="4 6">
    <name type="scientific">Legionella birminghamensis</name>
    <dbReference type="NCBI Taxonomy" id="28083"/>
    <lineage>
        <taxon>Bacteria</taxon>
        <taxon>Pseudomonadati</taxon>
        <taxon>Pseudomonadota</taxon>
        <taxon>Gammaproteobacteria</taxon>
        <taxon>Legionellales</taxon>
        <taxon>Legionellaceae</taxon>
        <taxon>Legionella</taxon>
    </lineage>
</organism>
<keyword evidence="5" id="KW-1185">Reference proteome</keyword>
<protein>
    <recommendedName>
        <fullName evidence="7">Coiled-coil protein</fullName>
    </recommendedName>
</protein>
<gene>
    <name evidence="3" type="ORF">Lbir_0228</name>
    <name evidence="4" type="ORF">NCTC12437_01997</name>
</gene>
<sequence length="123" mass="14491">MKLQCDSLKCVTLLEKKGASKHYARAFVELLTEMEIFNIYSDNEVNSMLSETINKIFEDRDKRFIEQKREFDESRKELKQEMLESRKELRDEILASRRWMIGTVVTIGLSLAAYLTTLIKVIH</sequence>
<evidence type="ECO:0000313" key="4">
    <source>
        <dbReference type="EMBL" id="STX32217.1"/>
    </source>
</evidence>
<keyword evidence="2" id="KW-0812">Transmembrane</keyword>
<evidence type="ECO:0000256" key="2">
    <source>
        <dbReference type="SAM" id="Phobius"/>
    </source>
</evidence>
<dbReference type="EMBL" id="UGNW01000001">
    <property type="protein sequence ID" value="STX32217.1"/>
    <property type="molecule type" value="Genomic_DNA"/>
</dbReference>
<dbReference type="Proteomes" id="UP000054735">
    <property type="component" value="Unassembled WGS sequence"/>
</dbReference>
<keyword evidence="2" id="KW-0472">Membrane</keyword>
<feature type="transmembrane region" description="Helical" evidence="2">
    <location>
        <begin position="99"/>
        <end position="122"/>
    </location>
</feature>